<reference evidence="1 2" key="1">
    <citation type="submission" date="2021-04" db="EMBL/GenBank/DDBJ databases">
        <authorList>
            <person name="Ivanova A."/>
        </authorList>
    </citation>
    <scope>NUCLEOTIDE SEQUENCE [LARGE SCALE GENOMIC DNA]</scope>
    <source>
        <strain evidence="1 2">G18</strain>
    </source>
</reference>
<dbReference type="RefSeq" id="WP_210659480.1">
    <property type="nucleotide sequence ID" value="NZ_JAGKQQ010000001.1"/>
</dbReference>
<dbReference type="EMBL" id="JAGKQQ010000001">
    <property type="protein sequence ID" value="MBP3958999.1"/>
    <property type="molecule type" value="Genomic_DNA"/>
</dbReference>
<dbReference type="Proteomes" id="UP000676565">
    <property type="component" value="Unassembled WGS sequence"/>
</dbReference>
<proteinExistence type="predicted"/>
<sequence length="292" mass="32825">MSAADEPVSHFPADFQAAVTAQLRADGYTIVGWEQNGVNVRPPDGGDEQYIGLENLHRRVRAAAPAEWPEMIHSFLERLARAATAPDIPHDLTTITDRLRPRLGRPFDRSAAHPWGIPLPGTGLEITLVVDFPHTMAFVTDEMLKRSRTRGEDLLDVALENLRTATPAEFFERASPEHDIYIGHTGDSYDATRALLLEELMPDSPAGFWVAIPSREELAVWPVSFPAIKNVHGLHLFATENFREHAYPITDDVFWVWQGMWHPFITLRNGDSVIDPPDLFIEALQELEGPRQ</sequence>
<evidence type="ECO:0000313" key="1">
    <source>
        <dbReference type="EMBL" id="MBP3958999.1"/>
    </source>
</evidence>
<name>A0ABS5BZ77_9BACT</name>
<protein>
    <submittedName>
        <fullName evidence="1">Uncharacterized protein</fullName>
    </submittedName>
</protein>
<organism evidence="1 2">
    <name type="scientific">Gemmata palustris</name>
    <dbReference type="NCBI Taxonomy" id="2822762"/>
    <lineage>
        <taxon>Bacteria</taxon>
        <taxon>Pseudomonadati</taxon>
        <taxon>Planctomycetota</taxon>
        <taxon>Planctomycetia</taxon>
        <taxon>Gemmatales</taxon>
        <taxon>Gemmataceae</taxon>
        <taxon>Gemmata</taxon>
    </lineage>
</organism>
<gene>
    <name evidence="1" type="ORF">J8F10_27465</name>
</gene>
<accession>A0ABS5BZ77</accession>
<comment type="caution">
    <text evidence="1">The sequence shown here is derived from an EMBL/GenBank/DDBJ whole genome shotgun (WGS) entry which is preliminary data.</text>
</comment>
<evidence type="ECO:0000313" key="2">
    <source>
        <dbReference type="Proteomes" id="UP000676565"/>
    </source>
</evidence>
<keyword evidence="2" id="KW-1185">Reference proteome</keyword>